<evidence type="ECO:0008006" key="3">
    <source>
        <dbReference type="Google" id="ProtNLM"/>
    </source>
</evidence>
<feature type="region of interest" description="Disordered" evidence="1">
    <location>
        <begin position="1"/>
        <end position="20"/>
    </location>
</feature>
<dbReference type="Gene3D" id="3.90.79.10">
    <property type="entry name" value="Nucleoside Triphosphate Pyrophosphohydrolase"/>
    <property type="match status" value="1"/>
</dbReference>
<proteinExistence type="predicted"/>
<evidence type="ECO:0000313" key="2">
    <source>
        <dbReference type="EMBL" id="SVE33531.1"/>
    </source>
</evidence>
<dbReference type="EMBL" id="UINC01210186">
    <property type="protein sequence ID" value="SVE33531.1"/>
    <property type="molecule type" value="Genomic_DNA"/>
</dbReference>
<accession>A0A383CN34</accession>
<protein>
    <recommendedName>
        <fullName evidence="3">Nudix hydrolase domain-containing protein</fullName>
    </recommendedName>
</protein>
<reference evidence="2" key="1">
    <citation type="submission" date="2018-05" db="EMBL/GenBank/DDBJ databases">
        <authorList>
            <person name="Lanie J.A."/>
            <person name="Ng W.-L."/>
            <person name="Kazmierczak K.M."/>
            <person name="Andrzejewski T.M."/>
            <person name="Davidsen T.M."/>
            <person name="Wayne K.J."/>
            <person name="Tettelin H."/>
            <person name="Glass J.I."/>
            <person name="Rusch D."/>
            <person name="Podicherti R."/>
            <person name="Tsui H.-C.T."/>
            <person name="Winkler M.E."/>
        </authorList>
    </citation>
    <scope>NUCLEOTIDE SEQUENCE</scope>
</reference>
<gene>
    <name evidence="2" type="ORF">METZ01_LOCUS486385</name>
</gene>
<organism evidence="2">
    <name type="scientific">marine metagenome</name>
    <dbReference type="NCBI Taxonomy" id="408172"/>
    <lineage>
        <taxon>unclassified sequences</taxon>
        <taxon>metagenomes</taxon>
        <taxon>ecological metagenomes</taxon>
    </lineage>
</organism>
<dbReference type="AlphaFoldDB" id="A0A383CN34"/>
<sequence>MSALAGASPASAGRLPADSWTLHSPCRKIRTQPENGVKKAITRDFTATTFVVRGDSTLLLWHNKLESWFPPGGH</sequence>
<name>A0A383CN34_9ZZZZ</name>
<feature type="non-terminal residue" evidence="2">
    <location>
        <position position="74"/>
    </location>
</feature>
<feature type="compositionally biased region" description="Low complexity" evidence="1">
    <location>
        <begin position="1"/>
        <end position="17"/>
    </location>
</feature>
<evidence type="ECO:0000256" key="1">
    <source>
        <dbReference type="SAM" id="MobiDB-lite"/>
    </source>
</evidence>